<dbReference type="Pfam" id="PF00001">
    <property type="entry name" value="7tm_1"/>
    <property type="match status" value="1"/>
</dbReference>
<proteinExistence type="inferred from homology"/>
<evidence type="ECO:0000313" key="18">
    <source>
        <dbReference type="Ensembl" id="ENSHCOP00000022807.1"/>
    </source>
</evidence>
<evidence type="ECO:0000256" key="10">
    <source>
        <dbReference type="ARBA" id="ARBA00023170"/>
    </source>
</evidence>
<dbReference type="OMA" id="CGNVMVC"/>
<dbReference type="GeneTree" id="ENSGT00940000158761"/>
<protein>
    <recommendedName>
        <fullName evidence="2">Histamine H2 receptor</fullName>
    </recommendedName>
    <alternativeName>
        <fullName evidence="14">Gastric receptor I</fullName>
    </alternativeName>
</protein>
<dbReference type="FunFam" id="1.20.1070.10:FF:000121">
    <property type="entry name" value="Histamine H2 receptor"/>
    <property type="match status" value="1"/>
</dbReference>
<dbReference type="SUPFAM" id="SSF81321">
    <property type="entry name" value="Family A G protein-coupled receptor-like"/>
    <property type="match status" value="1"/>
</dbReference>
<dbReference type="Ensembl" id="ENSHCOT00000000121.1">
    <property type="protein sequence ID" value="ENSHCOP00000022807.1"/>
    <property type="gene ID" value="ENSHCOG00000010815.1"/>
</dbReference>
<dbReference type="GO" id="GO:0005886">
    <property type="term" value="C:plasma membrane"/>
    <property type="evidence" value="ECO:0007669"/>
    <property type="project" value="UniProtKB-SubCell"/>
</dbReference>
<feature type="transmembrane region" description="Helical" evidence="16">
    <location>
        <begin position="62"/>
        <end position="84"/>
    </location>
</feature>
<evidence type="ECO:0000256" key="2">
    <source>
        <dbReference type="ARBA" id="ARBA00014565"/>
    </source>
</evidence>
<evidence type="ECO:0000256" key="4">
    <source>
        <dbReference type="ARBA" id="ARBA00022692"/>
    </source>
</evidence>
<evidence type="ECO:0000256" key="15">
    <source>
        <dbReference type="RuleBase" id="RU000688"/>
    </source>
</evidence>
<dbReference type="PROSITE" id="PS50262">
    <property type="entry name" value="G_PROTEIN_RECEP_F1_2"/>
    <property type="match status" value="1"/>
</dbReference>
<dbReference type="GO" id="GO:0043410">
    <property type="term" value="P:positive regulation of MAPK cascade"/>
    <property type="evidence" value="ECO:0007669"/>
    <property type="project" value="TreeGrafter"/>
</dbReference>
<keyword evidence="12 15" id="KW-0807">Transducer</keyword>
<dbReference type="Gene3D" id="1.20.1070.10">
    <property type="entry name" value="Rhodopsin 7-helix transmembrane proteins"/>
    <property type="match status" value="1"/>
</dbReference>
<dbReference type="PANTHER" id="PTHR24248:SF163">
    <property type="entry name" value="HISTAMINE H2 RECEPTOR-LIKE"/>
    <property type="match status" value="1"/>
</dbReference>
<keyword evidence="10 15" id="KW-0675">Receptor</keyword>
<keyword evidence="11" id="KW-0325">Glycoprotein</keyword>
<evidence type="ECO:0000256" key="7">
    <source>
        <dbReference type="ARBA" id="ARBA00023136"/>
    </source>
</evidence>
<dbReference type="InterPro" id="IPR000929">
    <property type="entry name" value="Dopamine_rcpt"/>
</dbReference>
<dbReference type="STRING" id="109280.ENSHCOP00000022807"/>
<reference evidence="18" key="1">
    <citation type="submission" date="2025-08" db="UniProtKB">
        <authorList>
            <consortium name="Ensembl"/>
        </authorList>
    </citation>
    <scope>IDENTIFICATION</scope>
</reference>
<sequence>MLKTATGRFVVLDGLVSSRRLKTLPMLSKIAVGLILTLLILLTISGNMLVCLAVCASRRLRCLTNCFIVSLAVTDLLLGLAVLPFSAHLQLTDDWPLGPVFCNFYISMDVMLCTASILTLLAISMDRYLAVTMPLRYSSLVLPWRVFVAMASVWTVSVAVSFLPIYMGWNTVNGTVQNHGPRAPERTCRFELNRPYVLTDSLLTFYLPLLVMCWTYLRILRIARAQIKRIISTRPTSSALREHKATVTLAAVIGAFVVCWLPYFILFTALGLQENPDPNKVPEFSIVLWLGYTNSALNPILYGALNRDFRSAYTQLLRCRWPTYSGCQHSPATVTIAGTVTLLCGHTPSSCRAGQTSQNFMLQESHSRTNTTMTQIANGTTATDVNDS</sequence>
<dbReference type="GO" id="GO:0004969">
    <property type="term" value="F:histamine receptor activity"/>
    <property type="evidence" value="ECO:0007669"/>
    <property type="project" value="Ensembl"/>
</dbReference>
<keyword evidence="7 16" id="KW-0472">Membrane</keyword>
<organism evidence="18 19">
    <name type="scientific">Hippocampus comes</name>
    <name type="common">Tiger tail seahorse</name>
    <dbReference type="NCBI Taxonomy" id="109280"/>
    <lineage>
        <taxon>Eukaryota</taxon>
        <taxon>Metazoa</taxon>
        <taxon>Chordata</taxon>
        <taxon>Craniata</taxon>
        <taxon>Vertebrata</taxon>
        <taxon>Euteleostomi</taxon>
        <taxon>Actinopterygii</taxon>
        <taxon>Neopterygii</taxon>
        <taxon>Teleostei</taxon>
        <taxon>Neoteleostei</taxon>
        <taxon>Acanthomorphata</taxon>
        <taxon>Syngnathiaria</taxon>
        <taxon>Syngnathiformes</taxon>
        <taxon>Syngnathoidei</taxon>
        <taxon>Syngnathidae</taxon>
        <taxon>Hippocampus</taxon>
    </lineage>
</organism>
<dbReference type="Proteomes" id="UP000264820">
    <property type="component" value="Unplaced"/>
</dbReference>
<keyword evidence="3" id="KW-1003">Cell membrane</keyword>
<dbReference type="InterPro" id="IPR017452">
    <property type="entry name" value="GPCR_Rhodpsn_7TM"/>
</dbReference>
<dbReference type="PROSITE" id="PS00237">
    <property type="entry name" value="G_PROTEIN_RECEP_F1_1"/>
    <property type="match status" value="1"/>
</dbReference>
<name>A0A3Q2YVD4_HIPCM</name>
<dbReference type="InterPro" id="IPR000276">
    <property type="entry name" value="GPCR_Rhodpsn"/>
</dbReference>
<evidence type="ECO:0000256" key="11">
    <source>
        <dbReference type="ARBA" id="ARBA00023180"/>
    </source>
</evidence>
<evidence type="ECO:0000313" key="19">
    <source>
        <dbReference type="Proteomes" id="UP000264820"/>
    </source>
</evidence>
<dbReference type="PANTHER" id="PTHR24248">
    <property type="entry name" value="ADRENERGIC RECEPTOR-RELATED G-PROTEIN COUPLED RECEPTOR"/>
    <property type="match status" value="1"/>
</dbReference>
<evidence type="ECO:0000256" key="1">
    <source>
        <dbReference type="ARBA" id="ARBA00004651"/>
    </source>
</evidence>
<dbReference type="GO" id="GO:0071880">
    <property type="term" value="P:adenylate cyclase-activating adrenergic receptor signaling pathway"/>
    <property type="evidence" value="ECO:0007669"/>
    <property type="project" value="TreeGrafter"/>
</dbReference>
<feature type="transmembrane region" description="Helical" evidence="16">
    <location>
        <begin position="144"/>
        <end position="167"/>
    </location>
</feature>
<feature type="transmembrane region" description="Helical" evidence="16">
    <location>
        <begin position="286"/>
        <end position="305"/>
    </location>
</feature>
<evidence type="ECO:0000256" key="3">
    <source>
        <dbReference type="ARBA" id="ARBA00022475"/>
    </source>
</evidence>
<feature type="transmembrane region" description="Helical" evidence="16">
    <location>
        <begin position="104"/>
        <end position="123"/>
    </location>
</feature>
<evidence type="ECO:0000256" key="6">
    <source>
        <dbReference type="ARBA" id="ARBA00023040"/>
    </source>
</evidence>
<dbReference type="PRINTS" id="PR00237">
    <property type="entry name" value="GPCRRHODOPSN"/>
</dbReference>
<dbReference type="AlphaFoldDB" id="A0A3Q2YVD4"/>
<evidence type="ECO:0000259" key="17">
    <source>
        <dbReference type="PROSITE" id="PS50262"/>
    </source>
</evidence>
<comment type="subcellular location">
    <subcellularLocation>
        <location evidence="1">Cell membrane</location>
        <topology evidence="1">Multi-pass membrane protein</topology>
    </subcellularLocation>
</comment>
<keyword evidence="13" id="KW-0449">Lipoprotein</keyword>
<feature type="transmembrane region" description="Helical" evidence="16">
    <location>
        <begin position="245"/>
        <end position="266"/>
    </location>
</feature>
<dbReference type="SMART" id="SM01381">
    <property type="entry name" value="7TM_GPCR_Srsx"/>
    <property type="match status" value="1"/>
</dbReference>
<evidence type="ECO:0000256" key="12">
    <source>
        <dbReference type="ARBA" id="ARBA00023224"/>
    </source>
</evidence>
<keyword evidence="4 15" id="KW-0812">Transmembrane</keyword>
<dbReference type="PRINTS" id="PR00242">
    <property type="entry name" value="DOPAMINER"/>
</dbReference>
<evidence type="ECO:0000256" key="8">
    <source>
        <dbReference type="ARBA" id="ARBA00023139"/>
    </source>
</evidence>
<keyword evidence="5 16" id="KW-1133">Transmembrane helix</keyword>
<evidence type="ECO:0000256" key="13">
    <source>
        <dbReference type="ARBA" id="ARBA00023288"/>
    </source>
</evidence>
<keyword evidence="19" id="KW-1185">Reference proteome</keyword>
<keyword evidence="6 15" id="KW-0297">G-protein coupled receptor</keyword>
<evidence type="ECO:0000256" key="9">
    <source>
        <dbReference type="ARBA" id="ARBA00023157"/>
    </source>
</evidence>
<feature type="transmembrane region" description="Helical" evidence="16">
    <location>
        <begin position="205"/>
        <end position="224"/>
    </location>
</feature>
<evidence type="ECO:0000256" key="14">
    <source>
        <dbReference type="ARBA" id="ARBA00031105"/>
    </source>
</evidence>
<feature type="transmembrane region" description="Helical" evidence="16">
    <location>
        <begin position="30"/>
        <end position="55"/>
    </location>
</feature>
<evidence type="ECO:0000256" key="5">
    <source>
        <dbReference type="ARBA" id="ARBA00022989"/>
    </source>
</evidence>
<reference evidence="18" key="2">
    <citation type="submission" date="2025-09" db="UniProtKB">
        <authorList>
            <consortium name="Ensembl"/>
        </authorList>
    </citation>
    <scope>IDENTIFICATION</scope>
</reference>
<accession>A0A3Q2YVD4</accession>
<feature type="domain" description="G-protein coupled receptors family 1 profile" evidence="17">
    <location>
        <begin position="46"/>
        <end position="302"/>
    </location>
</feature>
<keyword evidence="8" id="KW-0564">Palmitate</keyword>
<keyword evidence="9" id="KW-1015">Disulfide bond</keyword>
<comment type="similarity">
    <text evidence="15">Belongs to the G-protein coupled receptor 1 family.</text>
</comment>
<evidence type="ECO:0000256" key="16">
    <source>
        <dbReference type="SAM" id="Phobius"/>
    </source>
</evidence>